<evidence type="ECO:0000313" key="2">
    <source>
        <dbReference type="EMBL" id="KIO14248.1"/>
    </source>
</evidence>
<dbReference type="InParanoid" id="A0A0C3JYN3"/>
<gene>
    <name evidence="2" type="ORF">M404DRAFT_470800</name>
</gene>
<keyword evidence="3" id="KW-1185">Reference proteome</keyword>
<evidence type="ECO:0000256" key="1">
    <source>
        <dbReference type="SAM" id="Phobius"/>
    </source>
</evidence>
<keyword evidence="1" id="KW-1133">Transmembrane helix</keyword>
<dbReference type="AlphaFoldDB" id="A0A0C3JYN3"/>
<reference evidence="3" key="2">
    <citation type="submission" date="2015-01" db="EMBL/GenBank/DDBJ databases">
        <title>Evolutionary Origins and Diversification of the Mycorrhizal Mutualists.</title>
        <authorList>
            <consortium name="DOE Joint Genome Institute"/>
            <consortium name="Mycorrhizal Genomics Consortium"/>
            <person name="Kohler A."/>
            <person name="Kuo A."/>
            <person name="Nagy L.G."/>
            <person name="Floudas D."/>
            <person name="Copeland A."/>
            <person name="Barry K.W."/>
            <person name="Cichocki N."/>
            <person name="Veneault-Fourrey C."/>
            <person name="LaButti K."/>
            <person name="Lindquist E.A."/>
            <person name="Lipzen A."/>
            <person name="Lundell T."/>
            <person name="Morin E."/>
            <person name="Murat C."/>
            <person name="Riley R."/>
            <person name="Ohm R."/>
            <person name="Sun H."/>
            <person name="Tunlid A."/>
            <person name="Henrissat B."/>
            <person name="Grigoriev I.V."/>
            <person name="Hibbett D.S."/>
            <person name="Martin F."/>
        </authorList>
    </citation>
    <scope>NUCLEOTIDE SEQUENCE [LARGE SCALE GENOMIC DNA]</scope>
    <source>
        <strain evidence="3">Marx 270</strain>
    </source>
</reference>
<organism evidence="2 3">
    <name type="scientific">Pisolithus tinctorius Marx 270</name>
    <dbReference type="NCBI Taxonomy" id="870435"/>
    <lineage>
        <taxon>Eukaryota</taxon>
        <taxon>Fungi</taxon>
        <taxon>Dikarya</taxon>
        <taxon>Basidiomycota</taxon>
        <taxon>Agaricomycotina</taxon>
        <taxon>Agaricomycetes</taxon>
        <taxon>Agaricomycetidae</taxon>
        <taxon>Boletales</taxon>
        <taxon>Sclerodermatineae</taxon>
        <taxon>Pisolithaceae</taxon>
        <taxon>Pisolithus</taxon>
    </lineage>
</organism>
<keyword evidence="1" id="KW-0472">Membrane</keyword>
<protein>
    <submittedName>
        <fullName evidence="2">Uncharacterized protein</fullName>
    </submittedName>
</protein>
<dbReference type="HOGENOM" id="CLU_2185043_0_0_1"/>
<dbReference type="EMBL" id="KN831945">
    <property type="protein sequence ID" value="KIO14248.1"/>
    <property type="molecule type" value="Genomic_DNA"/>
</dbReference>
<keyword evidence="1" id="KW-0812">Transmembrane</keyword>
<reference evidence="2 3" key="1">
    <citation type="submission" date="2014-04" db="EMBL/GenBank/DDBJ databases">
        <authorList>
            <consortium name="DOE Joint Genome Institute"/>
            <person name="Kuo A."/>
            <person name="Kohler A."/>
            <person name="Costa M.D."/>
            <person name="Nagy L.G."/>
            <person name="Floudas D."/>
            <person name="Copeland A."/>
            <person name="Barry K.W."/>
            <person name="Cichocki N."/>
            <person name="Veneault-Fourrey C."/>
            <person name="LaButti K."/>
            <person name="Lindquist E.A."/>
            <person name="Lipzen A."/>
            <person name="Lundell T."/>
            <person name="Morin E."/>
            <person name="Murat C."/>
            <person name="Sun H."/>
            <person name="Tunlid A."/>
            <person name="Henrissat B."/>
            <person name="Grigoriev I.V."/>
            <person name="Hibbett D.S."/>
            <person name="Martin F."/>
            <person name="Nordberg H.P."/>
            <person name="Cantor M.N."/>
            <person name="Hua S.X."/>
        </authorList>
    </citation>
    <scope>NUCLEOTIDE SEQUENCE [LARGE SCALE GENOMIC DNA]</scope>
    <source>
        <strain evidence="2 3">Marx 270</strain>
    </source>
</reference>
<dbReference type="OrthoDB" id="2661535at2759"/>
<sequence length="109" mass="12332">MRPSQVYRQQRPNDSFMARYWTSQSPRNKFLIASTAAIIVSAGAYYWVYDDVERKHSQSKSAAYHSASVIENVPAQPRPITSAVEVPVGSFDGNLHPMSERHTNFTVRS</sequence>
<accession>A0A0C3JYN3</accession>
<proteinExistence type="predicted"/>
<dbReference type="Proteomes" id="UP000054217">
    <property type="component" value="Unassembled WGS sequence"/>
</dbReference>
<evidence type="ECO:0000313" key="3">
    <source>
        <dbReference type="Proteomes" id="UP000054217"/>
    </source>
</evidence>
<name>A0A0C3JYN3_PISTI</name>
<feature type="transmembrane region" description="Helical" evidence="1">
    <location>
        <begin position="30"/>
        <end position="49"/>
    </location>
</feature>